<dbReference type="Proteomes" id="UP000827976">
    <property type="component" value="Chromosome 12"/>
</dbReference>
<evidence type="ECO:0000313" key="2">
    <source>
        <dbReference type="Proteomes" id="UP000827976"/>
    </source>
</evidence>
<comment type="caution">
    <text evidence="1">The sequence shown here is derived from an EMBL/GenBank/DDBJ whole genome shotgun (WGS) entry which is preliminary data.</text>
</comment>
<keyword evidence="2" id="KW-1185">Reference proteome</keyword>
<protein>
    <submittedName>
        <fullName evidence="1">Uncharacterized protein</fullName>
    </submittedName>
</protein>
<name>A0ACB7V1M3_DIOAL</name>
<evidence type="ECO:0000313" key="1">
    <source>
        <dbReference type="EMBL" id="KAH7667153.1"/>
    </source>
</evidence>
<sequence length="127" mass="14439">MVKEKIPTSTLKVVPNIKSRIKFYKGKTTTIADILQISGFVWNHEMCIIEYEKSAYDEYVKTHKEAAGLYGKAFPFFNYLVAVFARDIAHGNARGDIGDDAEQYLHENVTLDDDKGFFQFASDDVSM</sequence>
<accession>A0ACB7V1M3</accession>
<reference evidence="2" key="1">
    <citation type="journal article" date="2022" name="Nat. Commun.">
        <title>Chromosome evolution and the genetic basis of agronomically important traits in greater yam.</title>
        <authorList>
            <person name="Bredeson J.V."/>
            <person name="Lyons J.B."/>
            <person name="Oniyinde I.O."/>
            <person name="Okereke N.R."/>
            <person name="Kolade O."/>
            <person name="Nnabue I."/>
            <person name="Nwadili C.O."/>
            <person name="Hribova E."/>
            <person name="Parker M."/>
            <person name="Nwogha J."/>
            <person name="Shu S."/>
            <person name="Carlson J."/>
            <person name="Kariba R."/>
            <person name="Muthemba S."/>
            <person name="Knop K."/>
            <person name="Barton G.J."/>
            <person name="Sherwood A.V."/>
            <person name="Lopez-Montes A."/>
            <person name="Asiedu R."/>
            <person name="Jamnadass R."/>
            <person name="Muchugi A."/>
            <person name="Goodstein D."/>
            <person name="Egesi C.N."/>
            <person name="Featherston J."/>
            <person name="Asfaw A."/>
            <person name="Simpson G.G."/>
            <person name="Dolezel J."/>
            <person name="Hendre P.S."/>
            <person name="Van Deynze A."/>
            <person name="Kumar P.L."/>
            <person name="Obidiegwu J.E."/>
            <person name="Bhattacharjee R."/>
            <person name="Rokhsar D.S."/>
        </authorList>
    </citation>
    <scope>NUCLEOTIDE SEQUENCE [LARGE SCALE GENOMIC DNA]</scope>
    <source>
        <strain evidence="2">cv. TDa95/00328</strain>
    </source>
</reference>
<dbReference type="EMBL" id="CM037022">
    <property type="protein sequence ID" value="KAH7667153.1"/>
    <property type="molecule type" value="Genomic_DNA"/>
</dbReference>
<gene>
    <name evidence="1" type="ORF">IHE45_12G041100</name>
</gene>
<proteinExistence type="predicted"/>
<organism evidence="1 2">
    <name type="scientific">Dioscorea alata</name>
    <name type="common">Purple yam</name>
    <dbReference type="NCBI Taxonomy" id="55571"/>
    <lineage>
        <taxon>Eukaryota</taxon>
        <taxon>Viridiplantae</taxon>
        <taxon>Streptophyta</taxon>
        <taxon>Embryophyta</taxon>
        <taxon>Tracheophyta</taxon>
        <taxon>Spermatophyta</taxon>
        <taxon>Magnoliopsida</taxon>
        <taxon>Liliopsida</taxon>
        <taxon>Dioscoreales</taxon>
        <taxon>Dioscoreaceae</taxon>
        <taxon>Dioscorea</taxon>
    </lineage>
</organism>